<keyword evidence="5" id="KW-1185">Reference proteome</keyword>
<dbReference type="PANTHER" id="PTHR47893:SF1">
    <property type="entry name" value="REGULATORY PROTEIN PCHR"/>
    <property type="match status" value="1"/>
</dbReference>
<organism evidence="4 5">
    <name type="scientific">Mucilaginibacter lappiensis</name>
    <dbReference type="NCBI Taxonomy" id="354630"/>
    <lineage>
        <taxon>Bacteria</taxon>
        <taxon>Pseudomonadati</taxon>
        <taxon>Bacteroidota</taxon>
        <taxon>Sphingobacteriia</taxon>
        <taxon>Sphingobacteriales</taxon>
        <taxon>Sphingobacteriaceae</taxon>
        <taxon>Mucilaginibacter</taxon>
    </lineage>
</organism>
<evidence type="ECO:0000259" key="3">
    <source>
        <dbReference type="PROSITE" id="PS01124"/>
    </source>
</evidence>
<keyword evidence="1" id="KW-0805">Transcription regulation</keyword>
<dbReference type="Proteomes" id="UP000541583">
    <property type="component" value="Unassembled WGS sequence"/>
</dbReference>
<dbReference type="Gene3D" id="1.10.10.60">
    <property type="entry name" value="Homeodomain-like"/>
    <property type="match status" value="1"/>
</dbReference>
<evidence type="ECO:0000313" key="5">
    <source>
        <dbReference type="Proteomes" id="UP000541583"/>
    </source>
</evidence>
<dbReference type="PROSITE" id="PS01124">
    <property type="entry name" value="HTH_ARAC_FAMILY_2"/>
    <property type="match status" value="1"/>
</dbReference>
<dbReference type="InterPro" id="IPR009057">
    <property type="entry name" value="Homeodomain-like_sf"/>
</dbReference>
<dbReference type="SMART" id="SM00342">
    <property type="entry name" value="HTH_ARAC"/>
    <property type="match status" value="1"/>
</dbReference>
<dbReference type="SUPFAM" id="SSF46689">
    <property type="entry name" value="Homeodomain-like"/>
    <property type="match status" value="2"/>
</dbReference>
<evidence type="ECO:0000256" key="2">
    <source>
        <dbReference type="ARBA" id="ARBA00023163"/>
    </source>
</evidence>
<feature type="domain" description="HTH araC/xylS-type" evidence="3">
    <location>
        <begin position="217"/>
        <end position="315"/>
    </location>
</feature>
<dbReference type="InterPro" id="IPR018060">
    <property type="entry name" value="HTH_AraC"/>
</dbReference>
<dbReference type="EMBL" id="JACHCB010000001">
    <property type="protein sequence ID" value="MBB6107658.1"/>
    <property type="molecule type" value="Genomic_DNA"/>
</dbReference>
<proteinExistence type="predicted"/>
<evidence type="ECO:0000313" key="4">
    <source>
        <dbReference type="EMBL" id="MBB6107658.1"/>
    </source>
</evidence>
<keyword evidence="2" id="KW-0804">Transcription</keyword>
<sequence length="317" mass="36336">MIGEKAGLIEEFAAALGVAAKDNTITIPKSKGGGFITFMRIEGDFRVMIGNYYLKEQMVMERINKFGADKYILFSFNDVFEPFEKSEQVINQYQQPKVAVFSETVSSVLTFPSHTFFRSIYIAVNQRYLQNMTANIRHPIIARIAENKEHFAFESNVTAAMIKCANDLISENVNEGLEALYFKIKCEELLCYLFNQLMGRKDESVSKFHIDDIKAVYKIKDYLRSHLATAPNIAKLAVEASMSETKLRKLFKQTFGKGVFEYYQSLRMQEAARLLKDERLTVSEVGFRLGFTNLSHFSRVFEGYIGMKPKKWSVAIK</sequence>
<dbReference type="Pfam" id="PF12833">
    <property type="entry name" value="HTH_18"/>
    <property type="match status" value="1"/>
</dbReference>
<comment type="caution">
    <text evidence="4">The sequence shown here is derived from an EMBL/GenBank/DDBJ whole genome shotgun (WGS) entry which is preliminary data.</text>
</comment>
<protein>
    <submittedName>
        <fullName evidence="4">AraC-like DNA-binding protein</fullName>
    </submittedName>
</protein>
<accession>A0ABR6PD29</accession>
<dbReference type="InterPro" id="IPR053142">
    <property type="entry name" value="PchR_regulatory_protein"/>
</dbReference>
<name>A0ABR6PD29_9SPHI</name>
<dbReference type="RefSeq" id="WP_076369907.1">
    <property type="nucleotide sequence ID" value="NZ_FTMG01000001.1"/>
</dbReference>
<dbReference type="PANTHER" id="PTHR47893">
    <property type="entry name" value="REGULATORY PROTEIN PCHR"/>
    <property type="match status" value="1"/>
</dbReference>
<gene>
    <name evidence="4" type="ORF">HDF23_000388</name>
</gene>
<evidence type="ECO:0000256" key="1">
    <source>
        <dbReference type="ARBA" id="ARBA00023015"/>
    </source>
</evidence>
<reference evidence="4 5" key="1">
    <citation type="submission" date="2020-08" db="EMBL/GenBank/DDBJ databases">
        <title>Genomic Encyclopedia of Type Strains, Phase IV (KMG-V): Genome sequencing to study the core and pangenomes of soil and plant-associated prokaryotes.</title>
        <authorList>
            <person name="Whitman W."/>
        </authorList>
    </citation>
    <scope>NUCLEOTIDE SEQUENCE [LARGE SCALE GENOMIC DNA]</scope>
    <source>
        <strain evidence="4 5">ANJLi2</strain>
    </source>
</reference>